<sequence length="81" mass="9217">MNDTDNTAMRFPNPFDLPMLFVVPAPERAVREPYSMQMLPDAGAWVQRNGFWLRRLRFKDVLDITPPAKPAPPGKSQPLPP</sequence>
<dbReference type="Proteomes" id="UP000245838">
    <property type="component" value="Chromosome sggmmb4_Chromosome"/>
</dbReference>
<reference evidence="1 2" key="1">
    <citation type="submission" date="2015-05" db="EMBL/GenBank/DDBJ databases">
        <authorList>
            <person name="Goodhead I."/>
        </authorList>
    </citation>
    <scope>NUCLEOTIDE SEQUENCE [LARGE SCALE GENOMIC DNA]</scope>
    <source>
        <strain evidence="2">morsitans</strain>
    </source>
</reference>
<evidence type="ECO:0000313" key="2">
    <source>
        <dbReference type="Proteomes" id="UP000245838"/>
    </source>
</evidence>
<organism evidence="1 2">
    <name type="scientific">Sodalis glossinidius (strain morsitans)</name>
    <dbReference type="NCBI Taxonomy" id="343509"/>
    <lineage>
        <taxon>Bacteria</taxon>
        <taxon>Pseudomonadati</taxon>
        <taxon>Pseudomonadota</taxon>
        <taxon>Gammaproteobacteria</taxon>
        <taxon>Enterobacterales</taxon>
        <taxon>Bruguierivoracaceae</taxon>
        <taxon>Sodalis</taxon>
    </lineage>
</organism>
<gene>
    <name evidence="1" type="ORF">SGGMMB4_00796</name>
</gene>
<name>A0A193QFN5_SODGM</name>
<dbReference type="AlphaFoldDB" id="A0A193QFN5"/>
<dbReference type="InterPro" id="IPR024400">
    <property type="entry name" value="DUF2635"/>
</dbReference>
<evidence type="ECO:0000313" key="1">
    <source>
        <dbReference type="EMBL" id="CRL43989.1"/>
    </source>
</evidence>
<accession>A0A193QFN5</accession>
<dbReference type="Pfam" id="PF10948">
    <property type="entry name" value="DUF2635"/>
    <property type="match status" value="1"/>
</dbReference>
<proteinExistence type="predicted"/>
<dbReference type="RefSeq" id="WP_041866592.1">
    <property type="nucleotide sequence ID" value="NC_007712.1"/>
</dbReference>
<protein>
    <submittedName>
        <fullName evidence="1">Uncharacterized protein</fullName>
    </submittedName>
</protein>
<dbReference type="EMBL" id="LN854557">
    <property type="protein sequence ID" value="CRL43989.1"/>
    <property type="molecule type" value="Genomic_DNA"/>
</dbReference>
<dbReference type="BioCyc" id="SGLO343509:SGP1_RS03015-MONOMER"/>